<evidence type="ECO:0000313" key="2">
    <source>
        <dbReference type="Proteomes" id="UP000008311"/>
    </source>
</evidence>
<accession>B9SII0</accession>
<protein>
    <submittedName>
        <fullName evidence="1">Uncharacterized protein</fullName>
    </submittedName>
</protein>
<dbReference type="AlphaFoldDB" id="B9SII0"/>
<dbReference type="InParanoid" id="B9SII0"/>
<keyword evidence="2" id="KW-1185">Reference proteome</keyword>
<name>B9SII0_RICCO</name>
<organism evidence="1 2">
    <name type="scientific">Ricinus communis</name>
    <name type="common">Castor bean</name>
    <dbReference type="NCBI Taxonomy" id="3988"/>
    <lineage>
        <taxon>Eukaryota</taxon>
        <taxon>Viridiplantae</taxon>
        <taxon>Streptophyta</taxon>
        <taxon>Embryophyta</taxon>
        <taxon>Tracheophyta</taxon>
        <taxon>Spermatophyta</taxon>
        <taxon>Magnoliopsida</taxon>
        <taxon>eudicotyledons</taxon>
        <taxon>Gunneridae</taxon>
        <taxon>Pentapetalae</taxon>
        <taxon>rosids</taxon>
        <taxon>fabids</taxon>
        <taxon>Malpighiales</taxon>
        <taxon>Euphorbiaceae</taxon>
        <taxon>Acalyphoideae</taxon>
        <taxon>Acalypheae</taxon>
        <taxon>Ricinus</taxon>
    </lineage>
</organism>
<dbReference type="EMBL" id="EQ973973">
    <property type="protein sequence ID" value="EEF36573.1"/>
    <property type="molecule type" value="Genomic_DNA"/>
</dbReference>
<reference evidence="2" key="1">
    <citation type="journal article" date="2010" name="Nat. Biotechnol.">
        <title>Draft genome sequence of the oilseed species Ricinus communis.</title>
        <authorList>
            <person name="Chan A.P."/>
            <person name="Crabtree J."/>
            <person name="Zhao Q."/>
            <person name="Lorenzi H."/>
            <person name="Orvis J."/>
            <person name="Puiu D."/>
            <person name="Melake-Berhan A."/>
            <person name="Jones K.M."/>
            <person name="Redman J."/>
            <person name="Chen G."/>
            <person name="Cahoon E.B."/>
            <person name="Gedil M."/>
            <person name="Stanke M."/>
            <person name="Haas B.J."/>
            <person name="Wortman J.R."/>
            <person name="Fraser-Liggett C.M."/>
            <person name="Ravel J."/>
            <person name="Rabinowicz P.D."/>
        </authorList>
    </citation>
    <scope>NUCLEOTIDE SEQUENCE [LARGE SCALE GENOMIC DNA]</scope>
    <source>
        <strain evidence="2">cv. Hale</strain>
    </source>
</reference>
<evidence type="ECO:0000313" key="1">
    <source>
        <dbReference type="EMBL" id="EEF36573.1"/>
    </source>
</evidence>
<proteinExistence type="predicted"/>
<dbReference type="Proteomes" id="UP000008311">
    <property type="component" value="Unassembled WGS sequence"/>
</dbReference>
<gene>
    <name evidence="1" type="ORF">RCOM_1418750</name>
</gene>
<sequence>MVVKEEKASTWLEPQASFVQIIEIANNCNEVLNNLKSTKGFANVFIKKTEDDMIPPS</sequence>